<dbReference type="AlphaFoldDB" id="A0A7I8LEF8"/>
<dbReference type="EMBL" id="LR746277">
    <property type="protein sequence ID" value="CAA7407675.1"/>
    <property type="molecule type" value="Genomic_DNA"/>
</dbReference>
<reference evidence="2" key="1">
    <citation type="submission" date="2020-02" db="EMBL/GenBank/DDBJ databases">
        <authorList>
            <person name="Scholz U."/>
            <person name="Mascher M."/>
            <person name="Fiebig A."/>
        </authorList>
    </citation>
    <scope>NUCLEOTIDE SEQUENCE</scope>
</reference>
<feature type="compositionally biased region" description="Basic and acidic residues" evidence="1">
    <location>
        <begin position="193"/>
        <end position="216"/>
    </location>
</feature>
<feature type="compositionally biased region" description="Basic and acidic residues" evidence="1">
    <location>
        <begin position="153"/>
        <end position="175"/>
    </location>
</feature>
<dbReference type="OrthoDB" id="1939205at2759"/>
<feature type="compositionally biased region" description="Basic and acidic residues" evidence="1">
    <location>
        <begin position="335"/>
        <end position="348"/>
    </location>
</feature>
<name>A0A7I8LEF8_SPIIN</name>
<protein>
    <submittedName>
        <fullName evidence="2">Uncharacterized protein</fullName>
    </submittedName>
</protein>
<evidence type="ECO:0000313" key="3">
    <source>
        <dbReference type="Proteomes" id="UP000663760"/>
    </source>
</evidence>
<dbReference type="Proteomes" id="UP000663760">
    <property type="component" value="Chromosome 14"/>
</dbReference>
<sequence length="378" mass="42321">MEEEKAVAYYDELTRKGGGAARFKQGLGFSSSSSAGDTKPLPHSPAPAASLFGNFIRASSPGVAAEIQKQARLECIQNKLKKKPAAPQPSSFGGDNDAARSHRTRGRTGRSRSRSRSRERDGSSTGRHSHGRRRVEDDEGSYRPRRRRSRSRSGSEERGSSQRSRRGYERVDASSKRAKGRGSPPPLAISSRWSDRSHRYSHGERKDRPEPDDSSKNRNARTYYSQLIDDYSQMTPAERVKAKMKLQLSQTAAKDMANGVTTGWERFDFDKEAPLDDEEIEVAEDDESLVKDIGRSFRLTAVESRREEEVKAAHDQAMFGTSSVLLEIPEKEESTVVVTEEKEERTQVNDESLISEKALATQGSWRDRIRRSQHSTGS</sequence>
<evidence type="ECO:0000313" key="2">
    <source>
        <dbReference type="EMBL" id="CAA7407675.1"/>
    </source>
</evidence>
<feature type="compositionally biased region" description="Basic residues" evidence="1">
    <location>
        <begin position="101"/>
        <end position="115"/>
    </location>
</feature>
<proteinExistence type="predicted"/>
<dbReference type="PANTHER" id="PTHR31968:SF4">
    <property type="entry name" value="SERINE_ARGININE-RELATED PROTEIN 53"/>
    <property type="match status" value="1"/>
</dbReference>
<organism evidence="2 3">
    <name type="scientific">Spirodela intermedia</name>
    <name type="common">Intermediate duckweed</name>
    <dbReference type="NCBI Taxonomy" id="51605"/>
    <lineage>
        <taxon>Eukaryota</taxon>
        <taxon>Viridiplantae</taxon>
        <taxon>Streptophyta</taxon>
        <taxon>Embryophyta</taxon>
        <taxon>Tracheophyta</taxon>
        <taxon>Spermatophyta</taxon>
        <taxon>Magnoliopsida</taxon>
        <taxon>Liliopsida</taxon>
        <taxon>Araceae</taxon>
        <taxon>Lemnoideae</taxon>
        <taxon>Spirodela</taxon>
    </lineage>
</organism>
<feature type="region of interest" description="Disordered" evidence="1">
    <location>
        <begin position="335"/>
        <end position="355"/>
    </location>
</feature>
<dbReference type="InterPro" id="IPR034604">
    <property type="entry name" value="SRRP53"/>
</dbReference>
<evidence type="ECO:0000256" key="1">
    <source>
        <dbReference type="SAM" id="MobiDB-lite"/>
    </source>
</evidence>
<keyword evidence="3" id="KW-1185">Reference proteome</keyword>
<feature type="region of interest" description="Disordered" evidence="1">
    <location>
        <begin position="78"/>
        <end position="225"/>
    </location>
</feature>
<dbReference type="GO" id="GO:0005634">
    <property type="term" value="C:nucleus"/>
    <property type="evidence" value="ECO:0007669"/>
    <property type="project" value="TreeGrafter"/>
</dbReference>
<gene>
    <name evidence="2" type="ORF">SI8410_14018353</name>
</gene>
<dbReference type="PANTHER" id="PTHR31968">
    <property type="entry name" value="SERINE/ARGININE-RELATED PROTEIN 53"/>
    <property type="match status" value="1"/>
</dbReference>
<dbReference type="GO" id="GO:0005737">
    <property type="term" value="C:cytoplasm"/>
    <property type="evidence" value="ECO:0007669"/>
    <property type="project" value="TreeGrafter"/>
</dbReference>
<dbReference type="GO" id="GO:0000380">
    <property type="term" value="P:alternative mRNA splicing, via spliceosome"/>
    <property type="evidence" value="ECO:0007669"/>
    <property type="project" value="InterPro"/>
</dbReference>
<feature type="region of interest" description="Disordered" evidence="1">
    <location>
        <begin position="20"/>
        <end position="47"/>
    </location>
</feature>
<accession>A0A7I8LEF8</accession>